<dbReference type="AlphaFoldDB" id="A0A2S7IF22"/>
<organism evidence="11 12">
    <name type="scientific">Siphonobacter curvatus</name>
    <dbReference type="NCBI Taxonomy" id="2094562"/>
    <lineage>
        <taxon>Bacteria</taxon>
        <taxon>Pseudomonadati</taxon>
        <taxon>Bacteroidota</taxon>
        <taxon>Cytophagia</taxon>
        <taxon>Cytophagales</taxon>
        <taxon>Cytophagaceae</taxon>
        <taxon>Siphonobacter</taxon>
    </lineage>
</organism>
<feature type="signal peptide" evidence="8">
    <location>
        <begin position="1"/>
        <end position="19"/>
    </location>
</feature>
<evidence type="ECO:0000259" key="9">
    <source>
        <dbReference type="Pfam" id="PF02683"/>
    </source>
</evidence>
<dbReference type="Pfam" id="PF11412">
    <property type="entry name" value="DsbD_N"/>
    <property type="match status" value="1"/>
</dbReference>
<dbReference type="PANTHER" id="PTHR32234">
    <property type="entry name" value="THIOL:DISULFIDE INTERCHANGE PROTEIN DSBD"/>
    <property type="match status" value="1"/>
</dbReference>
<keyword evidence="5 7" id="KW-0472">Membrane</keyword>
<dbReference type="Pfam" id="PF02683">
    <property type="entry name" value="DsbD_TM"/>
    <property type="match status" value="1"/>
</dbReference>
<keyword evidence="4 7" id="KW-1133">Transmembrane helix</keyword>
<evidence type="ECO:0000256" key="5">
    <source>
        <dbReference type="ARBA" id="ARBA00023136"/>
    </source>
</evidence>
<feature type="transmembrane region" description="Helical" evidence="7">
    <location>
        <begin position="272"/>
        <end position="294"/>
    </location>
</feature>
<feature type="transmembrane region" description="Helical" evidence="7">
    <location>
        <begin position="390"/>
        <end position="410"/>
    </location>
</feature>
<dbReference type="InterPro" id="IPR028250">
    <property type="entry name" value="DsbDN"/>
</dbReference>
<dbReference type="GO" id="GO:0015035">
    <property type="term" value="F:protein-disulfide reductase activity"/>
    <property type="evidence" value="ECO:0007669"/>
    <property type="project" value="TreeGrafter"/>
</dbReference>
<dbReference type="Gene3D" id="2.60.40.1250">
    <property type="entry name" value="Thiol:disulfide interchange protein DsbD, N-terminal domain"/>
    <property type="match status" value="1"/>
</dbReference>
<dbReference type="OrthoDB" id="9811036at2"/>
<evidence type="ECO:0000256" key="8">
    <source>
        <dbReference type="SAM" id="SignalP"/>
    </source>
</evidence>
<dbReference type="RefSeq" id="WP_104715873.1">
    <property type="nucleotide sequence ID" value="NZ_PTRA01000008.1"/>
</dbReference>
<evidence type="ECO:0000256" key="1">
    <source>
        <dbReference type="ARBA" id="ARBA00004141"/>
    </source>
</evidence>
<feature type="transmembrane region" description="Helical" evidence="7">
    <location>
        <begin position="488"/>
        <end position="509"/>
    </location>
</feature>
<keyword evidence="3" id="KW-0201">Cytochrome c-type biogenesis</keyword>
<gene>
    <name evidence="11" type="ORF">C5O19_23775</name>
</gene>
<evidence type="ECO:0000256" key="4">
    <source>
        <dbReference type="ARBA" id="ARBA00022989"/>
    </source>
</evidence>
<keyword evidence="2 7" id="KW-0812">Transmembrane</keyword>
<evidence type="ECO:0000256" key="3">
    <source>
        <dbReference type="ARBA" id="ARBA00022748"/>
    </source>
</evidence>
<dbReference type="EMBL" id="PTRA01000008">
    <property type="protein sequence ID" value="PQA53704.1"/>
    <property type="molecule type" value="Genomic_DNA"/>
</dbReference>
<feature type="domain" description="Thiol:disulfide interchange protein DsbD N-terminal" evidence="10">
    <location>
        <begin position="36"/>
        <end position="146"/>
    </location>
</feature>
<dbReference type="Proteomes" id="UP000239590">
    <property type="component" value="Unassembled WGS sequence"/>
</dbReference>
<dbReference type="GO" id="GO:0017004">
    <property type="term" value="P:cytochrome complex assembly"/>
    <property type="evidence" value="ECO:0007669"/>
    <property type="project" value="UniProtKB-KW"/>
</dbReference>
<feature type="region of interest" description="Disordered" evidence="6">
    <location>
        <begin position="167"/>
        <end position="190"/>
    </location>
</feature>
<dbReference type="Gene3D" id="3.40.30.10">
    <property type="entry name" value="Glutaredoxin"/>
    <property type="match status" value="1"/>
</dbReference>
<dbReference type="GO" id="GO:0045454">
    <property type="term" value="P:cell redox homeostasis"/>
    <property type="evidence" value="ECO:0007669"/>
    <property type="project" value="TreeGrafter"/>
</dbReference>
<evidence type="ECO:0000256" key="2">
    <source>
        <dbReference type="ARBA" id="ARBA00022692"/>
    </source>
</evidence>
<dbReference type="InterPro" id="IPR036929">
    <property type="entry name" value="DsbDN_sf"/>
</dbReference>
<protein>
    <submittedName>
        <fullName evidence="11">Disulfide bond formation protein DsbD</fullName>
    </submittedName>
</protein>
<feature type="chain" id="PRO_5015429063" evidence="8">
    <location>
        <begin position="20"/>
        <end position="704"/>
    </location>
</feature>
<dbReference type="Pfam" id="PF13899">
    <property type="entry name" value="Thioredoxin_7"/>
    <property type="match status" value="1"/>
</dbReference>
<evidence type="ECO:0000313" key="11">
    <source>
        <dbReference type="EMBL" id="PQA53704.1"/>
    </source>
</evidence>
<evidence type="ECO:0000256" key="6">
    <source>
        <dbReference type="SAM" id="MobiDB-lite"/>
    </source>
</evidence>
<keyword evidence="8" id="KW-0732">Signal</keyword>
<dbReference type="SUPFAM" id="SSF52833">
    <property type="entry name" value="Thioredoxin-like"/>
    <property type="match status" value="1"/>
</dbReference>
<reference evidence="12" key="1">
    <citation type="submission" date="2018-02" db="EMBL/GenBank/DDBJ databases">
        <title>Genome sequencing of Solimonas sp. HR-BB.</title>
        <authorList>
            <person name="Lee Y."/>
            <person name="Jeon C.O."/>
        </authorList>
    </citation>
    <scope>NUCLEOTIDE SEQUENCE [LARGE SCALE GENOMIC DNA]</scope>
    <source>
        <strain evidence="12">HR-U</strain>
    </source>
</reference>
<dbReference type="PANTHER" id="PTHR32234:SF0">
    <property type="entry name" value="THIOL:DISULFIDE INTERCHANGE PROTEIN DSBD"/>
    <property type="match status" value="1"/>
</dbReference>
<accession>A0A2S7IF22</accession>
<feature type="domain" description="Cytochrome C biogenesis protein transmembrane" evidence="9">
    <location>
        <begin position="232"/>
        <end position="439"/>
    </location>
</feature>
<comment type="subcellular location">
    <subcellularLocation>
        <location evidence="1">Membrane</location>
        <topology evidence="1">Multi-pass membrane protein</topology>
    </subcellularLocation>
</comment>
<comment type="caution">
    <text evidence="11">The sequence shown here is derived from an EMBL/GenBank/DDBJ whole genome shotgun (WGS) entry which is preliminary data.</text>
</comment>
<dbReference type="InterPro" id="IPR036249">
    <property type="entry name" value="Thioredoxin-like_sf"/>
</dbReference>
<evidence type="ECO:0000313" key="12">
    <source>
        <dbReference type="Proteomes" id="UP000239590"/>
    </source>
</evidence>
<keyword evidence="12" id="KW-1185">Reference proteome</keyword>
<feature type="transmembrane region" description="Helical" evidence="7">
    <location>
        <begin position="422"/>
        <end position="440"/>
    </location>
</feature>
<name>A0A2S7IF22_9BACT</name>
<feature type="transmembrane region" description="Helical" evidence="7">
    <location>
        <begin position="348"/>
        <end position="378"/>
    </location>
</feature>
<feature type="transmembrane region" description="Helical" evidence="7">
    <location>
        <begin position="455"/>
        <end position="476"/>
    </location>
</feature>
<feature type="transmembrane region" description="Helical" evidence="7">
    <location>
        <begin position="231"/>
        <end position="251"/>
    </location>
</feature>
<evidence type="ECO:0000256" key="7">
    <source>
        <dbReference type="SAM" id="Phobius"/>
    </source>
</evidence>
<proteinExistence type="predicted"/>
<sequence>MKKLVVLSLWIWTAVAAQAQVVKPYSLKFSLSKNEVKVGETVDILVEADVNEGWHIFSPDQDPDVGPLPTILKLKKNDAYEAVGKLRTTSKPKEKMDEIFDGKVRFFEGKATFRQSVKILKEGAKLEGNIGGQVCQDDGLCIPINDGDFNLSKLKVIAAANPAVPTETAPATTATTPPATPASAQDTTTATPATTAIATDTNTVESAAPAVAPTSDPAADKPAKGVSFGDLVLAFLAGLAAVAMPCVYPMIPMTVAMFTKRVDSRAEGITKALFYGLSIILIFAFFGTLISALFGSGFTNFISTHWLPNVFIFTIFVLFSLSFLGAFELTLPSAFVNKVDAQADKGGWGGIFFMAFAQALVSFSCTAPIVGTAAILAASGSIWDSALLNISFGTAFALPFVVAAFIPSFLKTMPKSGGWLNTLKVQLGFLELAIALKFLSVPDQTYHWGLLNREVYLSLWIVIFTLMGLNLIGKVLMSHDSPVDRVSIPRVLFAIVIFSFAVYLVPGLFGAPLKPLSGLLPPETSQEFNLHHNTPTSSTPASAGTLPADRKYVSFFKLPHGLEGFFDYKEGLAYAKQVGKPIFIDFTGHGCVNCRKMEETVWSQPEVLKRLREDYIIVSLYVDDKTELPESEHYTSKVDGKQKTTIGDQNLDFEIAKYNFNAQPLYVLIDPNNDAQPLVKAVAYEPNVETFVKYLDEGKAKFQK</sequence>
<dbReference type="InterPro" id="IPR003834">
    <property type="entry name" value="Cyt_c_assmbl_TM_dom"/>
</dbReference>
<dbReference type="GO" id="GO:0016020">
    <property type="term" value="C:membrane"/>
    <property type="evidence" value="ECO:0007669"/>
    <property type="project" value="UniProtKB-SubCell"/>
</dbReference>
<evidence type="ECO:0000259" key="10">
    <source>
        <dbReference type="Pfam" id="PF11412"/>
    </source>
</evidence>
<feature type="transmembrane region" description="Helical" evidence="7">
    <location>
        <begin position="306"/>
        <end position="327"/>
    </location>
</feature>